<dbReference type="AlphaFoldDB" id="A0A2T4UM42"/>
<dbReference type="RefSeq" id="WP_107568916.1">
    <property type="nucleotide sequence ID" value="NZ_PYYB01000001.1"/>
</dbReference>
<dbReference type="Proteomes" id="UP000240739">
    <property type="component" value="Unassembled WGS sequence"/>
</dbReference>
<accession>A0A2T4UM42</accession>
<keyword evidence="3" id="KW-1185">Reference proteome</keyword>
<reference evidence="2 3" key="1">
    <citation type="submission" date="2018-03" db="EMBL/GenBank/DDBJ databases">
        <title>Aquarubrobacter algicola gen. nov., sp. nov., a novel actinobacterium isolated from shallow eutrophic lake during the end of cyanobacterial harmful algal blooms.</title>
        <authorList>
            <person name="Chun S.J."/>
        </authorList>
    </citation>
    <scope>NUCLEOTIDE SEQUENCE [LARGE SCALE GENOMIC DNA]</scope>
    <source>
        <strain evidence="2 3">Seoho-28</strain>
    </source>
</reference>
<dbReference type="InterPro" id="IPR003033">
    <property type="entry name" value="SCP2_sterol-bd_dom"/>
</dbReference>
<feature type="domain" description="SCP2" evidence="1">
    <location>
        <begin position="51"/>
        <end position="134"/>
    </location>
</feature>
<organism evidence="2 3">
    <name type="scientific">Paraconexibacter algicola</name>
    <dbReference type="NCBI Taxonomy" id="2133960"/>
    <lineage>
        <taxon>Bacteria</taxon>
        <taxon>Bacillati</taxon>
        <taxon>Actinomycetota</taxon>
        <taxon>Thermoleophilia</taxon>
        <taxon>Solirubrobacterales</taxon>
        <taxon>Paraconexibacteraceae</taxon>
        <taxon>Paraconexibacter</taxon>
    </lineage>
</organism>
<sequence>MSTPNRRADRAGLGVERAATPPSAERAQAVYDAFVDVMTKATLHSEISSRLSFADIVAHVHLRDAPQELALTLLFDRSPVEIAHGAVGQADVELFIDTQDVLRFWTGDMHLAMAIAAGHVDYSGPVRKLLRIVPIARRLVADFAAQALDSGLAAEDEPGLRSPLVAPITD</sequence>
<evidence type="ECO:0000259" key="1">
    <source>
        <dbReference type="Pfam" id="PF02036"/>
    </source>
</evidence>
<dbReference type="EMBL" id="PYYB01000001">
    <property type="protein sequence ID" value="PTL60271.1"/>
    <property type="molecule type" value="Genomic_DNA"/>
</dbReference>
<dbReference type="OrthoDB" id="5269459at2"/>
<name>A0A2T4UM42_9ACTN</name>
<dbReference type="Pfam" id="PF02036">
    <property type="entry name" value="SCP2"/>
    <property type="match status" value="1"/>
</dbReference>
<comment type="caution">
    <text evidence="2">The sequence shown here is derived from an EMBL/GenBank/DDBJ whole genome shotgun (WGS) entry which is preliminary data.</text>
</comment>
<evidence type="ECO:0000313" key="2">
    <source>
        <dbReference type="EMBL" id="PTL60271.1"/>
    </source>
</evidence>
<dbReference type="SUPFAM" id="SSF55718">
    <property type="entry name" value="SCP-like"/>
    <property type="match status" value="1"/>
</dbReference>
<gene>
    <name evidence="2" type="ORF">C7Y72_11790</name>
</gene>
<dbReference type="Gene3D" id="3.30.1050.10">
    <property type="entry name" value="SCP2 sterol-binding domain"/>
    <property type="match status" value="1"/>
</dbReference>
<dbReference type="InterPro" id="IPR036527">
    <property type="entry name" value="SCP2_sterol-bd_dom_sf"/>
</dbReference>
<protein>
    <recommendedName>
        <fullName evidence="1">SCP2 domain-containing protein</fullName>
    </recommendedName>
</protein>
<proteinExistence type="predicted"/>
<evidence type="ECO:0000313" key="3">
    <source>
        <dbReference type="Proteomes" id="UP000240739"/>
    </source>
</evidence>